<accession>A0A951PKI8</accession>
<evidence type="ECO:0000313" key="1">
    <source>
        <dbReference type="EMBL" id="MBW4545331.1"/>
    </source>
</evidence>
<dbReference type="SUPFAM" id="SSF52540">
    <property type="entry name" value="P-loop containing nucleoside triphosphate hydrolases"/>
    <property type="match status" value="1"/>
</dbReference>
<comment type="caution">
    <text evidence="1">The sequence shown here is derived from an EMBL/GenBank/DDBJ whole genome shotgun (WGS) entry which is preliminary data.</text>
</comment>
<dbReference type="Gene3D" id="3.40.50.300">
    <property type="entry name" value="P-loop containing nucleotide triphosphate hydrolases"/>
    <property type="match status" value="1"/>
</dbReference>
<evidence type="ECO:0000313" key="2">
    <source>
        <dbReference type="Proteomes" id="UP000753908"/>
    </source>
</evidence>
<reference evidence="1" key="2">
    <citation type="journal article" date="2022" name="Microbiol. Resour. Announc.">
        <title>Metagenome Sequencing to Explore Phylogenomics of Terrestrial Cyanobacteria.</title>
        <authorList>
            <person name="Ward R.D."/>
            <person name="Stajich J.E."/>
            <person name="Johansen J.R."/>
            <person name="Huntemann M."/>
            <person name="Clum A."/>
            <person name="Foster B."/>
            <person name="Foster B."/>
            <person name="Roux S."/>
            <person name="Palaniappan K."/>
            <person name="Varghese N."/>
            <person name="Mukherjee S."/>
            <person name="Reddy T.B.K."/>
            <person name="Daum C."/>
            <person name="Copeland A."/>
            <person name="Chen I.A."/>
            <person name="Ivanova N.N."/>
            <person name="Kyrpides N.C."/>
            <person name="Shapiro N."/>
            <person name="Eloe-Fadrosh E.A."/>
            <person name="Pietrasiak N."/>
        </authorList>
    </citation>
    <scope>NUCLEOTIDE SEQUENCE</scope>
    <source>
        <strain evidence="1">CPER-KK1</strain>
    </source>
</reference>
<dbReference type="EMBL" id="JAHHIF010000014">
    <property type="protein sequence ID" value="MBW4545331.1"/>
    <property type="molecule type" value="Genomic_DNA"/>
</dbReference>
<name>A0A951PKI8_9CYAN</name>
<proteinExistence type="predicted"/>
<dbReference type="Pfam" id="PF13469">
    <property type="entry name" value="Sulfotransfer_3"/>
    <property type="match status" value="1"/>
</dbReference>
<gene>
    <name evidence="1" type="ORF">KME25_12920</name>
</gene>
<sequence>MLNKQVIYVTGLPRAGSTLLCQLLDHHPEIDHSGHSSPLCQTLNGLRYHLSDQQFLLAQLDVDFDHTYQRLVNAFRGFINGWFAQTAQTWVVDKNRGWLHHLETVNLLDPNFRMLVCVRELGQIYGSIETQHQKTLLLDFPDHLAELSRWERAEKLFDKTGVIGGPLSSIEALQDIDTRLQQHLYYVVFEHLVSEPVAVMQSIYQWLGLPKAKFDPQNLQTKPHESDSYYRFKYPHKTKQQIRSPSHHLIPARIQGSLEQRFAWFYNTFYPNQPS</sequence>
<organism evidence="1 2">
    <name type="scientific">Symplocastrum torsivum CPER-KK1</name>
    <dbReference type="NCBI Taxonomy" id="450513"/>
    <lineage>
        <taxon>Bacteria</taxon>
        <taxon>Bacillati</taxon>
        <taxon>Cyanobacteriota</taxon>
        <taxon>Cyanophyceae</taxon>
        <taxon>Oscillatoriophycideae</taxon>
        <taxon>Oscillatoriales</taxon>
        <taxon>Microcoleaceae</taxon>
        <taxon>Symplocastrum</taxon>
    </lineage>
</organism>
<reference evidence="1" key="1">
    <citation type="submission" date="2021-05" db="EMBL/GenBank/DDBJ databases">
        <authorList>
            <person name="Pietrasiak N."/>
            <person name="Ward R."/>
            <person name="Stajich J.E."/>
            <person name="Kurbessoian T."/>
        </authorList>
    </citation>
    <scope>NUCLEOTIDE SEQUENCE</scope>
    <source>
        <strain evidence="1">CPER-KK1</strain>
    </source>
</reference>
<dbReference type="InterPro" id="IPR027417">
    <property type="entry name" value="P-loop_NTPase"/>
</dbReference>
<dbReference type="AlphaFoldDB" id="A0A951PKI8"/>
<protein>
    <submittedName>
        <fullName evidence="1">Sulfotransferase</fullName>
    </submittedName>
</protein>
<dbReference type="Proteomes" id="UP000753908">
    <property type="component" value="Unassembled WGS sequence"/>
</dbReference>